<feature type="domain" description="Intradiol ring-cleavage dioxygenases" evidence="5">
    <location>
        <begin position="48"/>
        <end position="190"/>
    </location>
</feature>
<evidence type="ECO:0000256" key="1">
    <source>
        <dbReference type="ARBA" id="ARBA00007825"/>
    </source>
</evidence>
<dbReference type="InterPro" id="IPR000627">
    <property type="entry name" value="Intradiol_dOase_C"/>
</dbReference>
<sequence>MSETRAAGPSALAGRAPGDFEPTPGQTIGPFYGFALPYEKGNELVPIGSARSVRLTGTVYDGHGEPVPDAMLEIWQADEHGRISAEPGSLRRDGFSFTGFGREATDDAGRYTFSTVDPGPTEEGAAPFISVVVFARGLLNRLFTRIYLPEDAAALANDPLLRSLEPERRATLIGRREADGGLRFDIRLQGDGETVFLQFPRNAD</sequence>
<dbReference type="NCBIfam" id="TIGR02423">
    <property type="entry name" value="protocat_alph"/>
    <property type="match status" value="1"/>
</dbReference>
<dbReference type="RefSeq" id="WP_160952690.1">
    <property type="nucleotide sequence ID" value="NZ_WWEQ01000013.1"/>
</dbReference>
<keyword evidence="2 6" id="KW-0223">Dioxygenase</keyword>
<gene>
    <name evidence="6" type="primary">pcaG</name>
    <name evidence="6" type="ORF">GSY69_04525</name>
</gene>
<name>A0A6N9H5P9_9MICO</name>
<dbReference type="Proteomes" id="UP000469215">
    <property type="component" value="Unassembled WGS sequence"/>
</dbReference>
<organism evidence="6 7">
    <name type="scientific">Brevibacterium rongguiense</name>
    <dbReference type="NCBI Taxonomy" id="2695267"/>
    <lineage>
        <taxon>Bacteria</taxon>
        <taxon>Bacillati</taxon>
        <taxon>Actinomycetota</taxon>
        <taxon>Actinomycetes</taxon>
        <taxon>Micrococcales</taxon>
        <taxon>Brevibacteriaceae</taxon>
        <taxon>Brevibacterium</taxon>
    </lineage>
</organism>
<reference evidence="6 7" key="1">
    <citation type="submission" date="2020-01" db="EMBL/GenBank/DDBJ databases">
        <authorList>
            <person name="Deng T."/>
        </authorList>
    </citation>
    <scope>NUCLEOTIDE SEQUENCE [LARGE SCALE GENOMIC DNA]</scope>
    <source>
        <strain evidence="6 7">5221</strain>
    </source>
</reference>
<dbReference type="PANTHER" id="PTHR33711:SF9">
    <property type="entry name" value="PROTOCATECHUATE 3,4-DIOXYGENASE ALPHA CHAIN"/>
    <property type="match status" value="1"/>
</dbReference>
<dbReference type="InterPro" id="IPR015889">
    <property type="entry name" value="Intradiol_dOase_core"/>
</dbReference>
<protein>
    <submittedName>
        <fullName evidence="6">Protocatechuate 3,4-dioxygenase subunit alpha</fullName>
        <ecNumber evidence="6">1.13.11.3</ecNumber>
    </submittedName>
</protein>
<dbReference type="CDD" id="cd03463">
    <property type="entry name" value="3_4-PCD_alpha"/>
    <property type="match status" value="1"/>
</dbReference>
<dbReference type="GO" id="GO:0018578">
    <property type="term" value="F:protocatechuate 3,4-dioxygenase activity"/>
    <property type="evidence" value="ECO:0007669"/>
    <property type="project" value="UniProtKB-EC"/>
</dbReference>
<accession>A0A6N9H5P9</accession>
<comment type="similarity">
    <text evidence="1">Belongs to the intradiol ring-cleavage dioxygenase family.</text>
</comment>
<dbReference type="GO" id="GO:0008199">
    <property type="term" value="F:ferric iron binding"/>
    <property type="evidence" value="ECO:0007669"/>
    <property type="project" value="InterPro"/>
</dbReference>
<keyword evidence="7" id="KW-1185">Reference proteome</keyword>
<evidence type="ECO:0000259" key="5">
    <source>
        <dbReference type="Pfam" id="PF00775"/>
    </source>
</evidence>
<keyword evidence="3 6" id="KW-0560">Oxidoreductase</keyword>
<evidence type="ECO:0000256" key="4">
    <source>
        <dbReference type="SAM" id="MobiDB-lite"/>
    </source>
</evidence>
<comment type="caution">
    <text evidence="6">The sequence shown here is derived from an EMBL/GenBank/DDBJ whole genome shotgun (WGS) entry which is preliminary data.</text>
</comment>
<feature type="region of interest" description="Disordered" evidence="4">
    <location>
        <begin position="1"/>
        <end position="24"/>
    </location>
</feature>
<evidence type="ECO:0000256" key="2">
    <source>
        <dbReference type="ARBA" id="ARBA00022964"/>
    </source>
</evidence>
<dbReference type="PANTHER" id="PTHR33711">
    <property type="entry name" value="DIOXYGENASE, PUTATIVE (AFU_ORTHOLOGUE AFUA_2G02910)-RELATED"/>
    <property type="match status" value="1"/>
</dbReference>
<dbReference type="Gene3D" id="2.60.130.10">
    <property type="entry name" value="Aromatic compound dioxygenase"/>
    <property type="match status" value="1"/>
</dbReference>
<dbReference type="EMBL" id="WWEQ01000013">
    <property type="protein sequence ID" value="MYM19253.1"/>
    <property type="molecule type" value="Genomic_DNA"/>
</dbReference>
<evidence type="ECO:0000313" key="6">
    <source>
        <dbReference type="EMBL" id="MYM19253.1"/>
    </source>
</evidence>
<proteinExistence type="inferred from homology"/>
<evidence type="ECO:0000313" key="7">
    <source>
        <dbReference type="Proteomes" id="UP000469215"/>
    </source>
</evidence>
<dbReference type="Pfam" id="PF00775">
    <property type="entry name" value="Dioxygenase_C"/>
    <property type="match status" value="1"/>
</dbReference>
<dbReference type="SUPFAM" id="SSF49482">
    <property type="entry name" value="Aromatic compound dioxygenase"/>
    <property type="match status" value="1"/>
</dbReference>
<evidence type="ECO:0000256" key="3">
    <source>
        <dbReference type="ARBA" id="ARBA00023002"/>
    </source>
</evidence>
<dbReference type="EC" id="1.13.11.3" evidence="6"/>
<dbReference type="InterPro" id="IPR012786">
    <property type="entry name" value="Protocat_dOase_a"/>
</dbReference>
<dbReference type="AlphaFoldDB" id="A0A6N9H5P9"/>
<dbReference type="InterPro" id="IPR050770">
    <property type="entry name" value="Intradiol_RC_Dioxygenase"/>
</dbReference>